<dbReference type="AlphaFoldDB" id="A0A2P5P5K3"/>
<organism evidence="1 2">
    <name type="scientific">Dehalogenimonas etheniformans</name>
    <dbReference type="NCBI Taxonomy" id="1536648"/>
    <lineage>
        <taxon>Bacteria</taxon>
        <taxon>Bacillati</taxon>
        <taxon>Chloroflexota</taxon>
        <taxon>Dehalococcoidia</taxon>
        <taxon>Dehalococcoidales</taxon>
        <taxon>Dehalococcoidaceae</taxon>
        <taxon>Dehalogenimonas</taxon>
    </lineage>
</organism>
<proteinExistence type="predicted"/>
<dbReference type="Proteomes" id="UP000235653">
    <property type="component" value="Unassembled WGS sequence"/>
</dbReference>
<evidence type="ECO:0000313" key="2">
    <source>
        <dbReference type="Proteomes" id="UP000235653"/>
    </source>
</evidence>
<protein>
    <submittedName>
        <fullName evidence="1">Uncharacterized protein</fullName>
    </submittedName>
</protein>
<dbReference type="EMBL" id="JQAN02000011">
    <property type="protein sequence ID" value="PPD57575.1"/>
    <property type="molecule type" value="Genomic_DNA"/>
</dbReference>
<name>A0A2P5P5K3_9CHLR</name>
<accession>A0A2P5P5K3</accession>
<gene>
    <name evidence="1" type="ORF">JP09_007445</name>
</gene>
<comment type="caution">
    <text evidence="1">The sequence shown here is derived from an EMBL/GenBank/DDBJ whole genome shotgun (WGS) entry which is preliminary data.</text>
</comment>
<sequence>MMLYSEQGGGLFEMPQDENMVSELGAGILKIQDKEIRKAVHKAVHSLFRQIESEPTIVGVAFDGKHGAEEQAGTLTEVGAWLFHRRQEDEHSGDLSGDPGST</sequence>
<evidence type="ECO:0000313" key="1">
    <source>
        <dbReference type="EMBL" id="PPD57575.1"/>
    </source>
</evidence>
<keyword evidence="2" id="KW-1185">Reference proteome</keyword>
<reference evidence="1 2" key="1">
    <citation type="journal article" date="2017" name="ISME J.">
        <title>Grape pomace compost harbors organohalide-respiring Dehalogenimonas species with novel reductive dehalogenase genes.</title>
        <authorList>
            <person name="Yang Y."/>
            <person name="Higgins S.A."/>
            <person name="Yan J."/>
            <person name="Simsir B."/>
            <person name="Chourey K."/>
            <person name="Iyer R."/>
            <person name="Hettich R.L."/>
            <person name="Baldwin B."/>
            <person name="Ogles D.M."/>
            <person name="Loffler F.E."/>
        </authorList>
    </citation>
    <scope>NUCLEOTIDE SEQUENCE [LARGE SCALE GENOMIC DNA]</scope>
    <source>
        <strain evidence="1 2">GP</strain>
    </source>
</reference>